<reference evidence="16" key="1">
    <citation type="submission" date="2020-11" db="EMBL/GenBank/DDBJ databases">
        <authorList>
            <person name="Tran Van P."/>
        </authorList>
    </citation>
    <scope>NUCLEOTIDE SEQUENCE</scope>
</reference>
<gene>
    <name evidence="16" type="ORF">DSTB1V02_LOCUS1059</name>
</gene>
<comment type="subcellular location">
    <subcellularLocation>
        <location evidence="2 15">Golgi apparatus membrane</location>
        <topology evidence="2 15">Single-pass type II membrane protein</topology>
    </subcellularLocation>
</comment>
<evidence type="ECO:0000256" key="6">
    <source>
        <dbReference type="ARBA" id="ARBA00022676"/>
    </source>
</evidence>
<evidence type="ECO:0000256" key="15">
    <source>
        <dbReference type="RuleBase" id="RU363063"/>
    </source>
</evidence>
<keyword evidence="14" id="KW-0464">Manganese</keyword>
<dbReference type="EMBL" id="CAJPEV010000091">
    <property type="protein sequence ID" value="CAG0880410.1"/>
    <property type="molecule type" value="Genomic_DNA"/>
</dbReference>
<dbReference type="AlphaFoldDB" id="A0A7R9A2Q1"/>
<dbReference type="GO" id="GO:0006493">
    <property type="term" value="P:protein O-linked glycosylation"/>
    <property type="evidence" value="ECO:0007669"/>
    <property type="project" value="TreeGrafter"/>
</dbReference>
<evidence type="ECO:0000256" key="12">
    <source>
        <dbReference type="ARBA" id="ARBA00023136"/>
    </source>
</evidence>
<protein>
    <recommendedName>
        <fullName evidence="15">Hexosyltransferase</fullName>
        <ecNumber evidence="15">2.4.1.-</ecNumber>
    </recommendedName>
</protein>
<evidence type="ECO:0000256" key="5">
    <source>
        <dbReference type="ARBA" id="ARBA00008661"/>
    </source>
</evidence>
<dbReference type="Gene3D" id="3.90.550.50">
    <property type="match status" value="1"/>
</dbReference>
<keyword evidence="6 15" id="KW-0328">Glycosyltransferase</keyword>
<evidence type="ECO:0000256" key="3">
    <source>
        <dbReference type="ARBA" id="ARBA00004840"/>
    </source>
</evidence>
<keyword evidence="11 15" id="KW-0333">Golgi apparatus</keyword>
<comment type="similarity">
    <text evidence="5 15">Belongs to the glycosyltransferase 31 family.</text>
</comment>
<organism evidence="16">
    <name type="scientific">Darwinula stevensoni</name>
    <dbReference type="NCBI Taxonomy" id="69355"/>
    <lineage>
        <taxon>Eukaryota</taxon>
        <taxon>Metazoa</taxon>
        <taxon>Ecdysozoa</taxon>
        <taxon>Arthropoda</taxon>
        <taxon>Crustacea</taxon>
        <taxon>Oligostraca</taxon>
        <taxon>Ostracoda</taxon>
        <taxon>Podocopa</taxon>
        <taxon>Podocopida</taxon>
        <taxon>Darwinulocopina</taxon>
        <taxon>Darwinuloidea</taxon>
        <taxon>Darwinulidae</taxon>
        <taxon>Darwinula</taxon>
    </lineage>
</organism>
<evidence type="ECO:0000256" key="10">
    <source>
        <dbReference type="ARBA" id="ARBA00022989"/>
    </source>
</evidence>
<evidence type="ECO:0000256" key="2">
    <source>
        <dbReference type="ARBA" id="ARBA00004323"/>
    </source>
</evidence>
<keyword evidence="9" id="KW-0735">Signal-anchor</keyword>
<dbReference type="InterPro" id="IPR002659">
    <property type="entry name" value="Glyco_trans_31"/>
</dbReference>
<keyword evidence="10" id="KW-1133">Transmembrane helix</keyword>
<keyword evidence="12" id="KW-0472">Membrane</keyword>
<dbReference type="EC" id="2.4.1.-" evidence="15"/>
<keyword evidence="8" id="KW-0812">Transmembrane</keyword>
<evidence type="ECO:0000313" key="17">
    <source>
        <dbReference type="Proteomes" id="UP000677054"/>
    </source>
</evidence>
<evidence type="ECO:0000256" key="4">
    <source>
        <dbReference type="ARBA" id="ARBA00005093"/>
    </source>
</evidence>
<evidence type="ECO:0000256" key="9">
    <source>
        <dbReference type="ARBA" id="ARBA00022968"/>
    </source>
</evidence>
<comment type="cofactor">
    <cofactor evidence="1">
        <name>Mn(2+)</name>
        <dbReference type="ChEBI" id="CHEBI:29035"/>
    </cofactor>
</comment>
<comment type="pathway">
    <text evidence="3">Glycan metabolism; chondroitin sulfate biosynthesis.</text>
</comment>
<keyword evidence="7" id="KW-0808">Transferase</keyword>
<dbReference type="Proteomes" id="UP000677054">
    <property type="component" value="Unassembled WGS sequence"/>
</dbReference>
<dbReference type="FunFam" id="3.90.550.50:FF:000018">
    <property type="entry name" value="Hexosyltransferase"/>
    <property type="match status" value="1"/>
</dbReference>
<dbReference type="PANTHER" id="PTHR11214:SF3">
    <property type="entry name" value="BETA-1,3-GALACTOSYLTRANSFERASE 6"/>
    <property type="match status" value="1"/>
</dbReference>
<evidence type="ECO:0000313" key="16">
    <source>
        <dbReference type="EMBL" id="CAD7241057.1"/>
    </source>
</evidence>
<dbReference type="GO" id="GO:0006024">
    <property type="term" value="P:glycosaminoglycan biosynthetic process"/>
    <property type="evidence" value="ECO:0007669"/>
    <property type="project" value="UniProtKB-ARBA"/>
</dbReference>
<evidence type="ECO:0000256" key="14">
    <source>
        <dbReference type="ARBA" id="ARBA00023211"/>
    </source>
</evidence>
<evidence type="ECO:0000256" key="1">
    <source>
        <dbReference type="ARBA" id="ARBA00001936"/>
    </source>
</evidence>
<dbReference type="OrthoDB" id="1158011at2759"/>
<dbReference type="EMBL" id="LR899608">
    <property type="protein sequence ID" value="CAD7241057.1"/>
    <property type="molecule type" value="Genomic_DNA"/>
</dbReference>
<dbReference type="Pfam" id="PF01762">
    <property type="entry name" value="Galactosyl_T"/>
    <property type="match status" value="1"/>
</dbReference>
<keyword evidence="17" id="KW-1185">Reference proteome</keyword>
<dbReference type="GO" id="GO:0000139">
    <property type="term" value="C:Golgi membrane"/>
    <property type="evidence" value="ECO:0007669"/>
    <property type="project" value="UniProtKB-SubCell"/>
</dbReference>
<comment type="pathway">
    <text evidence="4">Glycan metabolism; heparan sulfate biosynthesis.</text>
</comment>
<sequence length="303" mass="34943">MVFQWPSCSEKTPPLHPNLSTSQYQEKFLLTAVIISAPGNFQHREVIRQTWLQACPVDFKHLFVVGSEGLDSRTMGLISEEMKKHEDLLLLPIHDSYQNLTSKVLQAITSVLGLLQTDYILKCDDDSFVQVVSLMEHLRQAETPRTKFYWGFFSGNAKVYRTGRWKEEQWNHCNSYLPYARGGGYVISHDLGEFLARNKEDLAQFSSEDVSVGAWLAFVKGLQRVHDRRFDTEYKSRGCWNLYLVTHKQTTESMVTLWQNLQTQGKLCTQESSIMFSYEYNWNVQPSHCCVRNVSDISSSTLS</sequence>
<evidence type="ECO:0000256" key="8">
    <source>
        <dbReference type="ARBA" id="ARBA00022692"/>
    </source>
</evidence>
<evidence type="ECO:0000256" key="13">
    <source>
        <dbReference type="ARBA" id="ARBA00023180"/>
    </source>
</evidence>
<dbReference type="PANTHER" id="PTHR11214">
    <property type="entry name" value="BETA-1,3-N-ACETYLGLUCOSAMINYLTRANSFERASE"/>
    <property type="match status" value="1"/>
</dbReference>
<evidence type="ECO:0000256" key="7">
    <source>
        <dbReference type="ARBA" id="ARBA00022679"/>
    </source>
</evidence>
<dbReference type="GO" id="GO:0047220">
    <property type="term" value="F:galactosylxylosylprotein 3-beta-galactosyltransferase activity"/>
    <property type="evidence" value="ECO:0007669"/>
    <property type="project" value="TreeGrafter"/>
</dbReference>
<accession>A0A7R9A2Q1</accession>
<proteinExistence type="inferred from homology"/>
<name>A0A7R9A2Q1_9CRUS</name>
<keyword evidence="13" id="KW-0325">Glycoprotein</keyword>
<evidence type="ECO:0000256" key="11">
    <source>
        <dbReference type="ARBA" id="ARBA00023034"/>
    </source>
</evidence>